<dbReference type="Proteomes" id="UP000026913">
    <property type="component" value="Plasmid unnamed"/>
</dbReference>
<protein>
    <submittedName>
        <fullName evidence="1">Uncharacterized protein</fullName>
    </submittedName>
</protein>
<gene>
    <name evidence="1" type="ORF">OU5_P0031</name>
</gene>
<reference evidence="1 2" key="1">
    <citation type="journal article" date="2012" name="J. Bacteriol.">
        <title>Genome sequence of cold-adapted Pseudomonas mandelii strain JR-1.</title>
        <authorList>
            <person name="Jang S.H."/>
            <person name="Kim J."/>
            <person name="Kim J."/>
            <person name="Hong S."/>
            <person name="Lee C."/>
        </authorList>
    </citation>
    <scope>NUCLEOTIDE SEQUENCE [LARGE SCALE GENOMIC DNA]</scope>
    <source>
        <strain evidence="1 2">JR-1</strain>
        <plasmid evidence="2">Plasmid</plasmid>
    </source>
</reference>
<accession>A0A024ELM2</accession>
<proteinExistence type="predicted"/>
<geneLocation type="plasmid" evidence="2"/>
<organism evidence="1 2">
    <name type="scientific">Pseudomonas mandelii JR-1</name>
    <dbReference type="NCBI Taxonomy" id="1147786"/>
    <lineage>
        <taxon>Bacteria</taxon>
        <taxon>Pseudomonadati</taxon>
        <taxon>Pseudomonadota</taxon>
        <taxon>Gammaproteobacteria</taxon>
        <taxon>Pseudomonadales</taxon>
        <taxon>Pseudomonadaceae</taxon>
        <taxon>Pseudomonas</taxon>
    </lineage>
</organism>
<evidence type="ECO:0000313" key="2">
    <source>
        <dbReference type="Proteomes" id="UP000026913"/>
    </source>
</evidence>
<keyword evidence="1" id="KW-0614">Plasmid</keyword>
<evidence type="ECO:0000313" key="1">
    <source>
        <dbReference type="EMBL" id="AHZ73283.1"/>
    </source>
</evidence>
<sequence>MQVSGFNGLGRLTPLRRLYPLPVRQASILPRASFRFAVTRDTLAFG</sequence>
<dbReference type="EMBL" id="CP005961">
    <property type="protein sequence ID" value="AHZ73283.1"/>
    <property type="molecule type" value="Genomic_DNA"/>
</dbReference>
<dbReference type="HOGENOM" id="CLU_3187933_0_0_6"/>
<dbReference type="KEGG" id="pman:OU5_P0031"/>
<name>A0A024ELM2_9PSED</name>
<dbReference type="AlphaFoldDB" id="A0A024ELM2"/>